<name>A0ABS0I489_9BACT</name>
<evidence type="ECO:0000313" key="2">
    <source>
        <dbReference type="EMBL" id="MBF9221757.1"/>
    </source>
</evidence>
<reference evidence="2 3" key="1">
    <citation type="submission" date="2020-11" db="EMBL/GenBank/DDBJ databases">
        <authorList>
            <person name="Kim M.K."/>
        </authorList>
    </citation>
    <scope>NUCLEOTIDE SEQUENCE [LARGE SCALE GENOMIC DNA]</scope>
    <source>
        <strain evidence="2 3">BT662</strain>
    </source>
</reference>
<evidence type="ECO:0000256" key="1">
    <source>
        <dbReference type="SAM" id="Phobius"/>
    </source>
</evidence>
<feature type="transmembrane region" description="Helical" evidence="1">
    <location>
        <begin position="6"/>
        <end position="24"/>
    </location>
</feature>
<sequence length="84" mass="9390">MLNQKTSYWLGSLILLLLVLRVGYKYYRSQQRPEYETKLTDIKARVQALSDSIEADQDDQRARGATVVVADSSILAADTAAVVK</sequence>
<proteinExistence type="predicted"/>
<gene>
    <name evidence="2" type="ORF">I2H31_11650</name>
</gene>
<dbReference type="Proteomes" id="UP000618931">
    <property type="component" value="Unassembled WGS sequence"/>
</dbReference>
<protein>
    <submittedName>
        <fullName evidence="2">Uncharacterized protein</fullName>
    </submittedName>
</protein>
<comment type="caution">
    <text evidence="2">The sequence shown here is derived from an EMBL/GenBank/DDBJ whole genome shotgun (WGS) entry which is preliminary data.</text>
</comment>
<keyword evidence="3" id="KW-1185">Reference proteome</keyword>
<keyword evidence="1" id="KW-1133">Transmembrane helix</keyword>
<organism evidence="2 3">
    <name type="scientific">Hymenobacter ruricola</name>
    <dbReference type="NCBI Taxonomy" id="2791023"/>
    <lineage>
        <taxon>Bacteria</taxon>
        <taxon>Pseudomonadati</taxon>
        <taxon>Bacteroidota</taxon>
        <taxon>Cytophagia</taxon>
        <taxon>Cytophagales</taxon>
        <taxon>Hymenobacteraceae</taxon>
        <taxon>Hymenobacter</taxon>
    </lineage>
</organism>
<keyword evidence="1" id="KW-0812">Transmembrane</keyword>
<keyword evidence="1" id="KW-0472">Membrane</keyword>
<accession>A0ABS0I489</accession>
<evidence type="ECO:0000313" key="3">
    <source>
        <dbReference type="Proteomes" id="UP000618931"/>
    </source>
</evidence>
<dbReference type="EMBL" id="JADQDM010000005">
    <property type="protein sequence ID" value="MBF9221757.1"/>
    <property type="molecule type" value="Genomic_DNA"/>
</dbReference>
<dbReference type="RefSeq" id="WP_196293216.1">
    <property type="nucleotide sequence ID" value="NZ_JADQDM010000005.1"/>
</dbReference>